<proteinExistence type="predicted"/>
<dbReference type="PANTHER" id="PTHR35046:SF18">
    <property type="entry name" value="RNA-DIRECTED DNA POLYMERASE"/>
    <property type="match status" value="1"/>
</dbReference>
<feature type="compositionally biased region" description="Low complexity" evidence="1">
    <location>
        <begin position="97"/>
        <end position="109"/>
    </location>
</feature>
<feature type="region of interest" description="Disordered" evidence="1">
    <location>
        <begin position="97"/>
        <end position="146"/>
    </location>
</feature>
<evidence type="ECO:0000313" key="3">
    <source>
        <dbReference type="EMBL" id="KAI9180498.1"/>
    </source>
</evidence>
<gene>
    <name evidence="3" type="ORF">LWI28_005397</name>
</gene>
<name>A0AAD5IY61_ACENE</name>
<dbReference type="Proteomes" id="UP001064489">
    <property type="component" value="Chromosome 4"/>
</dbReference>
<feature type="domain" description="Retrotransposon gag" evidence="2">
    <location>
        <begin position="187"/>
        <end position="232"/>
    </location>
</feature>
<sequence length="239" mass="28307">MEHMALEYMEGWDRKKTKKKGQSNPTSPGVGVRMTFFSTELPLHQFGIRAWFIRDDINIPPRRRPHVTVEEAIERDRVLQLEQQVVQLTEQLATMRANQNQNPFQNLNPETGGDSDEEEESDEENKIPQRRRRVSEVDDNRRWESGMQTEVPKFQGSLQPEELLEWVGIVEEILEFKKVPEREKVALVSTRLRGRAATWWQQLKLTRNHSGKPKIFDWEKMKGKLRAEFLPHNFQRLMY</sequence>
<dbReference type="Pfam" id="PF03732">
    <property type="entry name" value="Retrotrans_gag"/>
    <property type="match status" value="1"/>
</dbReference>
<dbReference type="PANTHER" id="PTHR35046">
    <property type="entry name" value="ZINC KNUCKLE (CCHC-TYPE) FAMILY PROTEIN"/>
    <property type="match status" value="1"/>
</dbReference>
<feature type="compositionally biased region" description="Acidic residues" evidence="1">
    <location>
        <begin position="113"/>
        <end position="123"/>
    </location>
</feature>
<evidence type="ECO:0000259" key="2">
    <source>
        <dbReference type="Pfam" id="PF03732"/>
    </source>
</evidence>
<accession>A0AAD5IY61</accession>
<protein>
    <recommendedName>
        <fullName evidence="2">Retrotransposon gag domain-containing protein</fullName>
    </recommendedName>
</protein>
<keyword evidence="4" id="KW-1185">Reference proteome</keyword>
<comment type="caution">
    <text evidence="3">The sequence shown here is derived from an EMBL/GenBank/DDBJ whole genome shotgun (WGS) entry which is preliminary data.</text>
</comment>
<evidence type="ECO:0000313" key="4">
    <source>
        <dbReference type="Proteomes" id="UP001064489"/>
    </source>
</evidence>
<reference evidence="3" key="1">
    <citation type="journal article" date="2022" name="Plant J.">
        <title>Strategies of tolerance reflected in two North American maple genomes.</title>
        <authorList>
            <person name="McEvoy S.L."/>
            <person name="Sezen U.U."/>
            <person name="Trouern-Trend A."/>
            <person name="McMahon S.M."/>
            <person name="Schaberg P.G."/>
            <person name="Yang J."/>
            <person name="Wegrzyn J.L."/>
            <person name="Swenson N.G."/>
        </authorList>
    </citation>
    <scope>NUCLEOTIDE SEQUENCE</scope>
    <source>
        <strain evidence="3">91603</strain>
    </source>
</reference>
<dbReference type="InterPro" id="IPR005162">
    <property type="entry name" value="Retrotrans_gag_dom"/>
</dbReference>
<reference evidence="3" key="2">
    <citation type="submission" date="2023-02" db="EMBL/GenBank/DDBJ databases">
        <authorList>
            <person name="Swenson N.G."/>
            <person name="Wegrzyn J.L."/>
            <person name="Mcevoy S.L."/>
        </authorList>
    </citation>
    <scope>NUCLEOTIDE SEQUENCE</scope>
    <source>
        <strain evidence="3">91603</strain>
        <tissue evidence="3">Leaf</tissue>
    </source>
</reference>
<dbReference type="EMBL" id="JAJSOW010000101">
    <property type="protein sequence ID" value="KAI9180498.1"/>
    <property type="molecule type" value="Genomic_DNA"/>
</dbReference>
<organism evidence="3 4">
    <name type="scientific">Acer negundo</name>
    <name type="common">Box elder</name>
    <dbReference type="NCBI Taxonomy" id="4023"/>
    <lineage>
        <taxon>Eukaryota</taxon>
        <taxon>Viridiplantae</taxon>
        <taxon>Streptophyta</taxon>
        <taxon>Embryophyta</taxon>
        <taxon>Tracheophyta</taxon>
        <taxon>Spermatophyta</taxon>
        <taxon>Magnoliopsida</taxon>
        <taxon>eudicotyledons</taxon>
        <taxon>Gunneridae</taxon>
        <taxon>Pentapetalae</taxon>
        <taxon>rosids</taxon>
        <taxon>malvids</taxon>
        <taxon>Sapindales</taxon>
        <taxon>Sapindaceae</taxon>
        <taxon>Hippocastanoideae</taxon>
        <taxon>Acereae</taxon>
        <taxon>Acer</taxon>
    </lineage>
</organism>
<evidence type="ECO:0000256" key="1">
    <source>
        <dbReference type="SAM" id="MobiDB-lite"/>
    </source>
</evidence>
<dbReference type="AlphaFoldDB" id="A0AAD5IY61"/>
<feature type="compositionally biased region" description="Basic and acidic residues" evidence="1">
    <location>
        <begin position="134"/>
        <end position="144"/>
    </location>
</feature>